<keyword evidence="4" id="KW-1185">Reference proteome</keyword>
<proteinExistence type="predicted"/>
<feature type="transmembrane region" description="Helical" evidence="2">
    <location>
        <begin position="118"/>
        <end position="136"/>
    </location>
</feature>
<gene>
    <name evidence="3" type="ORF">TM5383_00039</name>
</gene>
<organism evidence="3 4">
    <name type="scientific">Thalassovita mediterranea</name>
    <dbReference type="NCBI Taxonomy" id="340021"/>
    <lineage>
        <taxon>Bacteria</taxon>
        <taxon>Pseudomonadati</taxon>
        <taxon>Pseudomonadota</taxon>
        <taxon>Alphaproteobacteria</taxon>
        <taxon>Rhodobacterales</taxon>
        <taxon>Roseobacteraceae</taxon>
        <taxon>Thalassovita</taxon>
    </lineage>
</organism>
<dbReference type="Proteomes" id="UP000051681">
    <property type="component" value="Unassembled WGS sequence"/>
</dbReference>
<feature type="transmembrane region" description="Helical" evidence="2">
    <location>
        <begin position="89"/>
        <end position="106"/>
    </location>
</feature>
<keyword evidence="2" id="KW-1133">Transmembrane helix</keyword>
<evidence type="ECO:0000256" key="2">
    <source>
        <dbReference type="SAM" id="Phobius"/>
    </source>
</evidence>
<keyword evidence="2" id="KW-0472">Membrane</keyword>
<evidence type="ECO:0000256" key="1">
    <source>
        <dbReference type="SAM" id="MobiDB-lite"/>
    </source>
</evidence>
<reference evidence="3 4" key="1">
    <citation type="submission" date="2015-09" db="EMBL/GenBank/DDBJ databases">
        <authorList>
            <consortium name="Swine Surveillance"/>
        </authorList>
    </citation>
    <scope>NUCLEOTIDE SEQUENCE [LARGE SCALE GENOMIC DNA]</scope>
    <source>
        <strain evidence="3 4">CECT 8383</strain>
    </source>
</reference>
<dbReference type="Pfam" id="PF20506">
    <property type="entry name" value="DUF6732"/>
    <property type="match status" value="1"/>
</dbReference>
<dbReference type="AlphaFoldDB" id="A0A0P1GZB4"/>
<dbReference type="STRING" id="340021.TM5383_00039"/>
<dbReference type="InterPro" id="IPR046619">
    <property type="entry name" value="DUF6732"/>
</dbReference>
<feature type="compositionally biased region" description="Acidic residues" evidence="1">
    <location>
        <begin position="149"/>
        <end position="163"/>
    </location>
</feature>
<feature type="region of interest" description="Disordered" evidence="1">
    <location>
        <begin position="142"/>
        <end position="163"/>
    </location>
</feature>
<protein>
    <submittedName>
        <fullName evidence="3">Uncharacterized protein</fullName>
    </submittedName>
</protein>
<dbReference type="EMBL" id="CYSF01000001">
    <property type="protein sequence ID" value="CUH82857.1"/>
    <property type="molecule type" value="Genomic_DNA"/>
</dbReference>
<dbReference type="PROSITE" id="PS51257">
    <property type="entry name" value="PROKAR_LIPOPROTEIN"/>
    <property type="match status" value="1"/>
</dbReference>
<sequence>MRRHAKFRREVAVRHFCVGFGGISAANCIAALGCRPYTNAQTSPQEEGAREVCLCGRPISGIRSKRRQMPEPGHSLYLMRLNWGNGMKAIYSIAALFWATTAQAHIGHLGDVAGHDHWIALGALGAAGVIALIAGLKGKKTDTEAADAASDEDATHDEELQEA</sequence>
<name>A0A0P1GZB4_9RHOB</name>
<evidence type="ECO:0000313" key="4">
    <source>
        <dbReference type="Proteomes" id="UP000051681"/>
    </source>
</evidence>
<accession>A0A0P1GZB4</accession>
<keyword evidence="2" id="KW-0812">Transmembrane</keyword>
<evidence type="ECO:0000313" key="3">
    <source>
        <dbReference type="EMBL" id="CUH82857.1"/>
    </source>
</evidence>